<dbReference type="Pfam" id="PF18790">
    <property type="entry name" value="KfrB"/>
    <property type="match status" value="1"/>
</dbReference>
<accession>A0ABS7BUF5</accession>
<name>A0ABS7BUF5_9SPHN</name>
<dbReference type="RefSeq" id="WP_219750744.1">
    <property type="nucleotide sequence ID" value="NZ_JAHXZN010000016.1"/>
</dbReference>
<comment type="caution">
    <text evidence="3">The sequence shown here is derived from an EMBL/GenBank/DDBJ whole genome shotgun (WGS) entry which is preliminary data.</text>
</comment>
<organism evidence="3 4">
    <name type="scientific">Sphingomonas citri</name>
    <dbReference type="NCBI Taxonomy" id="2862499"/>
    <lineage>
        <taxon>Bacteria</taxon>
        <taxon>Pseudomonadati</taxon>
        <taxon>Pseudomonadota</taxon>
        <taxon>Alphaproteobacteria</taxon>
        <taxon>Sphingomonadales</taxon>
        <taxon>Sphingomonadaceae</taxon>
        <taxon>Sphingomonas</taxon>
    </lineage>
</organism>
<feature type="region of interest" description="Disordered" evidence="1">
    <location>
        <begin position="101"/>
        <end position="145"/>
    </location>
</feature>
<dbReference type="Proteomes" id="UP000759103">
    <property type="component" value="Unassembled WGS sequence"/>
</dbReference>
<evidence type="ECO:0000313" key="3">
    <source>
        <dbReference type="EMBL" id="MBW6533221.1"/>
    </source>
</evidence>
<evidence type="ECO:0000256" key="1">
    <source>
        <dbReference type="SAM" id="MobiDB-lite"/>
    </source>
</evidence>
<reference evidence="3 4" key="1">
    <citation type="submission" date="2021-07" db="EMBL/GenBank/DDBJ databases">
        <title>Sphingomonas sp.</title>
        <authorList>
            <person name="Feng G."/>
            <person name="Li J."/>
            <person name="Pan M."/>
        </authorList>
    </citation>
    <scope>NUCLEOTIDE SEQUENCE [LARGE SCALE GENOMIC DNA]</scope>
    <source>
        <strain evidence="3 4">RRHST34</strain>
    </source>
</reference>
<protein>
    <recommendedName>
        <fullName evidence="2">KfrB domain-containing protein</fullName>
    </recommendedName>
</protein>
<feature type="domain" description="KfrB" evidence="2">
    <location>
        <begin position="60"/>
        <end position="113"/>
    </location>
</feature>
<proteinExistence type="predicted"/>
<keyword evidence="4" id="KW-1185">Reference proteome</keyword>
<dbReference type="EMBL" id="JAHXZN010000016">
    <property type="protein sequence ID" value="MBW6533221.1"/>
    <property type="molecule type" value="Genomic_DNA"/>
</dbReference>
<evidence type="ECO:0000259" key="2">
    <source>
        <dbReference type="Pfam" id="PF18790"/>
    </source>
</evidence>
<gene>
    <name evidence="3" type="ORF">KZ820_20965</name>
</gene>
<feature type="compositionally biased region" description="Basic and acidic residues" evidence="1">
    <location>
        <begin position="121"/>
        <end position="145"/>
    </location>
</feature>
<sequence length="145" mass="16515">MADTPSKSEIPAPMQRTNVERDRQVEIAPKLAQHEAERENIEELRERAANSAQRAEPGQTYRGKIIAVTAEHVLQQRENRANEVIQHDRIALSGAVREGRDTEISYPHGKAGLATDMSKASGHDRQHQHQHQHQTDRRHIEAERD</sequence>
<feature type="region of interest" description="Disordered" evidence="1">
    <location>
        <begin position="1"/>
        <end position="39"/>
    </location>
</feature>
<evidence type="ECO:0000313" key="4">
    <source>
        <dbReference type="Proteomes" id="UP000759103"/>
    </source>
</evidence>
<dbReference type="InterPro" id="IPR040782">
    <property type="entry name" value="KfrB"/>
</dbReference>